<feature type="region of interest" description="Disordered" evidence="12">
    <location>
        <begin position="108"/>
        <end position="311"/>
    </location>
</feature>
<evidence type="ECO:0000256" key="6">
    <source>
        <dbReference type="ARBA" id="ARBA00022553"/>
    </source>
</evidence>
<evidence type="ECO:0000256" key="10">
    <source>
        <dbReference type="ARBA" id="ARBA00025462"/>
    </source>
</evidence>
<dbReference type="PANTHER" id="PTHR23236:SF11">
    <property type="entry name" value="EUKARYOTIC TRANSLATION INITIATION FACTOR 4H"/>
    <property type="match status" value="1"/>
</dbReference>
<keyword evidence="9" id="KW-0007">Acetylation</keyword>
<feature type="compositionally biased region" description="Gly residues" evidence="12">
    <location>
        <begin position="176"/>
        <end position="206"/>
    </location>
</feature>
<evidence type="ECO:0000256" key="3">
    <source>
        <dbReference type="ARBA" id="ARBA00022481"/>
    </source>
</evidence>
<feature type="region of interest" description="Disordered" evidence="12">
    <location>
        <begin position="1"/>
        <end position="29"/>
    </location>
</feature>
<accession>A0A9P0AWH2</accession>
<name>A0A9P0AWH2_BRAAE</name>
<comment type="function">
    <text evidence="10">Stimulates the RNA helicase activity of EIF4A in the translation initiation complex. Binds weakly mRNA.</text>
</comment>
<dbReference type="InterPro" id="IPR034229">
    <property type="entry name" value="eIF4H_RRM"/>
</dbReference>
<comment type="subcellular location">
    <subcellularLocation>
        <location evidence="1">Cytoplasm</location>
        <location evidence="1">Perinuclear region</location>
    </subcellularLocation>
</comment>
<keyword evidence="8" id="KW-0648">Protein biosynthesis</keyword>
<evidence type="ECO:0000256" key="4">
    <source>
        <dbReference type="ARBA" id="ARBA00022490"/>
    </source>
</evidence>
<evidence type="ECO:0000313" key="14">
    <source>
        <dbReference type="EMBL" id="CAH0548938.1"/>
    </source>
</evidence>
<keyword evidence="15" id="KW-1185">Reference proteome</keyword>
<evidence type="ECO:0000256" key="9">
    <source>
        <dbReference type="ARBA" id="ARBA00022990"/>
    </source>
</evidence>
<evidence type="ECO:0000259" key="13">
    <source>
        <dbReference type="PROSITE" id="PS50102"/>
    </source>
</evidence>
<dbReference type="OrthoDB" id="48651at2759"/>
<feature type="compositionally biased region" description="Gly residues" evidence="12">
    <location>
        <begin position="127"/>
        <end position="139"/>
    </location>
</feature>
<dbReference type="PROSITE" id="PS50102">
    <property type="entry name" value="RRM"/>
    <property type="match status" value="1"/>
</dbReference>
<feature type="compositionally biased region" description="Basic and acidic residues" evidence="12">
    <location>
        <begin position="1"/>
        <end position="12"/>
    </location>
</feature>
<evidence type="ECO:0000256" key="5">
    <source>
        <dbReference type="ARBA" id="ARBA00022540"/>
    </source>
</evidence>
<dbReference type="SUPFAM" id="SSF54928">
    <property type="entry name" value="RNA-binding domain, RBD"/>
    <property type="match status" value="1"/>
</dbReference>
<evidence type="ECO:0000313" key="15">
    <source>
        <dbReference type="Proteomes" id="UP001154078"/>
    </source>
</evidence>
<dbReference type="InterPro" id="IPR012677">
    <property type="entry name" value="Nucleotide-bd_a/b_plait_sf"/>
</dbReference>
<dbReference type="InterPro" id="IPR000504">
    <property type="entry name" value="RRM_dom"/>
</dbReference>
<proteinExistence type="predicted"/>
<reference evidence="14" key="1">
    <citation type="submission" date="2021-12" db="EMBL/GenBank/DDBJ databases">
        <authorList>
            <person name="King R."/>
        </authorList>
    </citation>
    <scope>NUCLEOTIDE SEQUENCE</scope>
</reference>
<dbReference type="GO" id="GO:0048471">
    <property type="term" value="C:perinuclear region of cytoplasm"/>
    <property type="evidence" value="ECO:0007669"/>
    <property type="project" value="UniProtKB-SubCell"/>
</dbReference>
<feature type="compositionally biased region" description="Basic and acidic residues" evidence="12">
    <location>
        <begin position="284"/>
        <end position="296"/>
    </location>
</feature>
<dbReference type="Pfam" id="PF00076">
    <property type="entry name" value="RRM_1"/>
    <property type="match status" value="1"/>
</dbReference>
<dbReference type="InterPro" id="IPR035979">
    <property type="entry name" value="RBD_domain_sf"/>
</dbReference>
<evidence type="ECO:0000256" key="8">
    <source>
        <dbReference type="ARBA" id="ARBA00022917"/>
    </source>
</evidence>
<dbReference type="CDD" id="cd12401">
    <property type="entry name" value="RRM_eIF4H"/>
    <property type="match status" value="1"/>
</dbReference>
<sequence>MAGRNNYDDRDGSQYSSRRGGGKKQLPSEPPFTAYIGNLPYGIVQGDVNRIFKDFGVKNIRLVMDKETDRFKGFCYVEFATVQDLENAILMNGMVEVEGQSIKIDVAEGKRNDRGGGFDRGNRGRGGRGGGGGGGGFRSGGDHRSFGGGGGMNNDDFDRRGGGGGGGRQFDRENRGGGGVGNRGNYGNFGGGGSEDGGPQGGGGGREWTQQRGGRGGPGGGGGGGYGGGRPRQENRRSFSEDLPNPAPDTSGRPKLKLQPRTVAAPVNALAETSQSSTIFGGARPREEKVDPKQPGEGEEAAAEAPSPPQE</sequence>
<feature type="compositionally biased region" description="Basic and acidic residues" evidence="12">
    <location>
        <begin position="108"/>
        <end position="122"/>
    </location>
</feature>
<keyword evidence="5" id="KW-0396">Initiation factor</keyword>
<dbReference type="EMBL" id="OV121141">
    <property type="protein sequence ID" value="CAH0548938.1"/>
    <property type="molecule type" value="Genomic_DNA"/>
</dbReference>
<dbReference type="Proteomes" id="UP001154078">
    <property type="component" value="Chromosome 10"/>
</dbReference>
<keyword evidence="4" id="KW-0963">Cytoplasm</keyword>
<feature type="domain" description="RRM" evidence="13">
    <location>
        <begin position="32"/>
        <end position="109"/>
    </location>
</feature>
<gene>
    <name evidence="14" type="ORF">MELIAE_LOCUS2278</name>
</gene>
<feature type="compositionally biased region" description="Gly residues" evidence="12">
    <location>
        <begin position="213"/>
        <end position="230"/>
    </location>
</feature>
<organism evidence="14 15">
    <name type="scientific">Brassicogethes aeneus</name>
    <name type="common">Rape pollen beetle</name>
    <name type="synonym">Meligethes aeneus</name>
    <dbReference type="NCBI Taxonomy" id="1431903"/>
    <lineage>
        <taxon>Eukaryota</taxon>
        <taxon>Metazoa</taxon>
        <taxon>Ecdysozoa</taxon>
        <taxon>Arthropoda</taxon>
        <taxon>Hexapoda</taxon>
        <taxon>Insecta</taxon>
        <taxon>Pterygota</taxon>
        <taxon>Neoptera</taxon>
        <taxon>Endopterygota</taxon>
        <taxon>Coleoptera</taxon>
        <taxon>Polyphaga</taxon>
        <taxon>Cucujiformia</taxon>
        <taxon>Nitidulidae</taxon>
        <taxon>Meligethinae</taxon>
        <taxon>Brassicogethes</taxon>
    </lineage>
</organism>
<dbReference type="GO" id="GO:0003743">
    <property type="term" value="F:translation initiation factor activity"/>
    <property type="evidence" value="ECO:0007669"/>
    <property type="project" value="UniProtKB-KW"/>
</dbReference>
<evidence type="ECO:0000256" key="1">
    <source>
        <dbReference type="ARBA" id="ARBA00004556"/>
    </source>
</evidence>
<evidence type="ECO:0000256" key="12">
    <source>
        <dbReference type="SAM" id="MobiDB-lite"/>
    </source>
</evidence>
<evidence type="ECO:0000256" key="7">
    <source>
        <dbReference type="ARBA" id="ARBA00022884"/>
    </source>
</evidence>
<keyword evidence="6" id="KW-0597">Phosphoprotein</keyword>
<evidence type="ECO:0000256" key="11">
    <source>
        <dbReference type="PROSITE-ProRule" id="PRU00176"/>
    </source>
</evidence>
<protein>
    <recommendedName>
        <fullName evidence="2">Eukaryotic translation initiation factor 4H</fullName>
    </recommendedName>
</protein>
<dbReference type="AlphaFoldDB" id="A0A9P0AWH2"/>
<dbReference type="SMART" id="SM00360">
    <property type="entry name" value="RRM"/>
    <property type="match status" value="1"/>
</dbReference>
<dbReference type="PANTHER" id="PTHR23236">
    <property type="entry name" value="EUKARYOTIC TRANSLATION INITIATION FACTOR 4B/4H"/>
    <property type="match status" value="1"/>
</dbReference>
<dbReference type="FunFam" id="3.30.70.330:FF:000414">
    <property type="entry name" value="Eukaryotic translation initiation factor 4H"/>
    <property type="match status" value="1"/>
</dbReference>
<keyword evidence="3" id="KW-0488">Methylation</keyword>
<keyword evidence="7 11" id="KW-0694">RNA-binding</keyword>
<evidence type="ECO:0000256" key="2">
    <source>
        <dbReference type="ARBA" id="ARBA00013856"/>
    </source>
</evidence>
<feature type="compositionally biased region" description="Basic and acidic residues" evidence="12">
    <location>
        <begin position="231"/>
        <end position="240"/>
    </location>
</feature>
<dbReference type="Gene3D" id="3.30.70.330">
    <property type="match status" value="1"/>
</dbReference>
<dbReference type="GO" id="GO:0003723">
    <property type="term" value="F:RNA binding"/>
    <property type="evidence" value="ECO:0007669"/>
    <property type="project" value="UniProtKB-UniRule"/>
</dbReference>